<comment type="caution">
    <text evidence="3">The sequence shown here is derived from an EMBL/GenBank/DDBJ whole genome shotgun (WGS) entry which is preliminary data.</text>
</comment>
<keyword evidence="4" id="KW-1185">Reference proteome</keyword>
<sequence length="87" mass="9507">MVGIGPLVRDPSDADSRGDLLERDGKDYKGWLDAKAGKSVVYVSFGTLVVLPKKQMEEMHKGLVESGRTSCGWCAGRKKTSSRMTCK</sequence>
<reference evidence="3" key="2">
    <citation type="submission" date="2023-06" db="EMBL/GenBank/DDBJ databases">
        <authorList>
            <person name="Ma L."/>
            <person name="Liu K.-W."/>
            <person name="Li Z."/>
            <person name="Hsiao Y.-Y."/>
            <person name="Qi Y."/>
            <person name="Fu T."/>
            <person name="Tang G."/>
            <person name="Zhang D."/>
            <person name="Sun W.-H."/>
            <person name="Liu D.-K."/>
            <person name="Li Y."/>
            <person name="Chen G.-Z."/>
            <person name="Liu X.-D."/>
            <person name="Liao X.-Y."/>
            <person name="Jiang Y.-T."/>
            <person name="Yu X."/>
            <person name="Hao Y."/>
            <person name="Huang J."/>
            <person name="Zhao X.-W."/>
            <person name="Ke S."/>
            <person name="Chen Y.-Y."/>
            <person name="Wu W.-L."/>
            <person name="Hsu J.-L."/>
            <person name="Lin Y.-F."/>
            <person name="Huang M.-D."/>
            <person name="Li C.-Y."/>
            <person name="Huang L."/>
            <person name="Wang Z.-W."/>
            <person name="Zhao X."/>
            <person name="Zhong W.-Y."/>
            <person name="Peng D.-H."/>
            <person name="Ahmad S."/>
            <person name="Lan S."/>
            <person name="Zhang J.-S."/>
            <person name="Tsai W.-C."/>
            <person name="Van De Peer Y."/>
            <person name="Liu Z.-J."/>
        </authorList>
    </citation>
    <scope>NUCLEOTIDE SEQUENCE</scope>
    <source>
        <strain evidence="3">CP</strain>
        <tissue evidence="3">Leaves</tissue>
    </source>
</reference>
<evidence type="ECO:0000313" key="3">
    <source>
        <dbReference type="EMBL" id="KAK1318728.1"/>
    </source>
</evidence>
<dbReference type="Proteomes" id="UP001180020">
    <property type="component" value="Unassembled WGS sequence"/>
</dbReference>
<reference evidence="3" key="1">
    <citation type="journal article" date="2023" name="Nat. Commun.">
        <title>Diploid and tetraploid genomes of Acorus and the evolution of monocots.</title>
        <authorList>
            <person name="Ma L."/>
            <person name="Liu K.W."/>
            <person name="Li Z."/>
            <person name="Hsiao Y.Y."/>
            <person name="Qi Y."/>
            <person name="Fu T."/>
            <person name="Tang G.D."/>
            <person name="Zhang D."/>
            <person name="Sun W.H."/>
            <person name="Liu D.K."/>
            <person name="Li Y."/>
            <person name="Chen G.Z."/>
            <person name="Liu X.D."/>
            <person name="Liao X.Y."/>
            <person name="Jiang Y.T."/>
            <person name="Yu X."/>
            <person name="Hao Y."/>
            <person name="Huang J."/>
            <person name="Zhao X.W."/>
            <person name="Ke S."/>
            <person name="Chen Y.Y."/>
            <person name="Wu W.L."/>
            <person name="Hsu J.L."/>
            <person name="Lin Y.F."/>
            <person name="Huang M.D."/>
            <person name="Li C.Y."/>
            <person name="Huang L."/>
            <person name="Wang Z.W."/>
            <person name="Zhao X."/>
            <person name="Zhong W.Y."/>
            <person name="Peng D.H."/>
            <person name="Ahmad S."/>
            <person name="Lan S."/>
            <person name="Zhang J.S."/>
            <person name="Tsai W.C."/>
            <person name="Van de Peer Y."/>
            <person name="Liu Z.J."/>
        </authorList>
    </citation>
    <scope>NUCLEOTIDE SEQUENCE</scope>
    <source>
        <strain evidence="3">CP</strain>
    </source>
</reference>
<protein>
    <submittedName>
        <fullName evidence="3">UDP-glycosyltransferase 75D1</fullName>
    </submittedName>
</protein>
<dbReference type="SUPFAM" id="SSF53756">
    <property type="entry name" value="UDP-Glycosyltransferase/glycogen phosphorylase"/>
    <property type="match status" value="1"/>
</dbReference>
<proteinExistence type="inferred from homology"/>
<organism evidence="3 4">
    <name type="scientific">Acorus calamus</name>
    <name type="common">Sweet flag</name>
    <dbReference type="NCBI Taxonomy" id="4465"/>
    <lineage>
        <taxon>Eukaryota</taxon>
        <taxon>Viridiplantae</taxon>
        <taxon>Streptophyta</taxon>
        <taxon>Embryophyta</taxon>
        <taxon>Tracheophyta</taxon>
        <taxon>Spermatophyta</taxon>
        <taxon>Magnoliopsida</taxon>
        <taxon>Liliopsida</taxon>
        <taxon>Acoraceae</taxon>
        <taxon>Acorus</taxon>
    </lineage>
</organism>
<accession>A0AAV9F354</accession>
<evidence type="ECO:0000256" key="1">
    <source>
        <dbReference type="ARBA" id="ARBA00009995"/>
    </source>
</evidence>
<dbReference type="EMBL" id="JAUJYO010000004">
    <property type="protein sequence ID" value="KAK1318728.1"/>
    <property type="molecule type" value="Genomic_DNA"/>
</dbReference>
<gene>
    <name evidence="3" type="primary">UGT75D1</name>
    <name evidence="3" type="ORF">QJS10_CPB04g01395</name>
</gene>
<dbReference type="AlphaFoldDB" id="A0AAV9F354"/>
<dbReference type="Gene3D" id="3.40.50.2000">
    <property type="entry name" value="Glycogen Phosphorylase B"/>
    <property type="match status" value="1"/>
</dbReference>
<dbReference type="GO" id="GO:0080043">
    <property type="term" value="F:quercetin 3-O-glucosyltransferase activity"/>
    <property type="evidence" value="ECO:0007669"/>
    <property type="project" value="TreeGrafter"/>
</dbReference>
<evidence type="ECO:0000313" key="4">
    <source>
        <dbReference type="Proteomes" id="UP001180020"/>
    </source>
</evidence>
<evidence type="ECO:0000256" key="2">
    <source>
        <dbReference type="SAM" id="MobiDB-lite"/>
    </source>
</evidence>
<dbReference type="PANTHER" id="PTHR11926:SF1534">
    <property type="entry name" value="GLYCOSYLTRANSFERASE"/>
    <property type="match status" value="1"/>
</dbReference>
<feature type="compositionally biased region" description="Basic and acidic residues" evidence="2">
    <location>
        <begin position="10"/>
        <end position="20"/>
    </location>
</feature>
<feature type="region of interest" description="Disordered" evidence="2">
    <location>
        <begin position="1"/>
        <end position="20"/>
    </location>
</feature>
<name>A0AAV9F354_ACOCL</name>
<dbReference type="GO" id="GO:0080044">
    <property type="term" value="F:quercetin 7-O-glucosyltransferase activity"/>
    <property type="evidence" value="ECO:0007669"/>
    <property type="project" value="TreeGrafter"/>
</dbReference>
<dbReference type="PANTHER" id="PTHR11926">
    <property type="entry name" value="GLUCOSYL/GLUCURONOSYL TRANSFERASES"/>
    <property type="match status" value="1"/>
</dbReference>
<comment type="similarity">
    <text evidence="1">Belongs to the UDP-glycosyltransferase family.</text>
</comment>